<feature type="active site" evidence="4">
    <location>
        <position position="37"/>
    </location>
</feature>
<gene>
    <name evidence="7" type="ORF">HY768_01710</name>
</gene>
<evidence type="ECO:0000313" key="8">
    <source>
        <dbReference type="Proteomes" id="UP000736328"/>
    </source>
</evidence>
<dbReference type="SUPFAM" id="SSF54975">
    <property type="entry name" value="Acylphosphatase/BLUF domain-like"/>
    <property type="match status" value="1"/>
</dbReference>
<dbReference type="Proteomes" id="UP000736328">
    <property type="component" value="Unassembled WGS sequence"/>
</dbReference>
<dbReference type="PANTHER" id="PTHR47268:SF4">
    <property type="entry name" value="ACYLPHOSPHATASE"/>
    <property type="match status" value="1"/>
</dbReference>
<dbReference type="PROSITE" id="PS51160">
    <property type="entry name" value="ACYLPHOSPHATASE_3"/>
    <property type="match status" value="1"/>
</dbReference>
<protein>
    <recommendedName>
        <fullName evidence="2 4">acylphosphatase</fullName>
        <ecNumber evidence="2 4">3.6.1.7</ecNumber>
    </recommendedName>
</protein>
<sequence>MNKKVIFHISGRVQGVGYRYFVLHRAQSLELAGYVRNLRDGRVEVVAEGDEQDLKTLIDELQQGPSGAVVSQVKTKWQESNRDFTAFEVKF</sequence>
<organism evidence="7 8">
    <name type="scientific">candidate division TA06 bacterium</name>
    <dbReference type="NCBI Taxonomy" id="2250710"/>
    <lineage>
        <taxon>Bacteria</taxon>
        <taxon>Bacteria division TA06</taxon>
    </lineage>
</organism>
<dbReference type="EMBL" id="JACQXR010000019">
    <property type="protein sequence ID" value="MBI4725939.1"/>
    <property type="molecule type" value="Genomic_DNA"/>
</dbReference>
<evidence type="ECO:0000313" key="7">
    <source>
        <dbReference type="EMBL" id="MBI4725939.1"/>
    </source>
</evidence>
<dbReference type="PROSITE" id="PS00151">
    <property type="entry name" value="ACYLPHOSPHATASE_2"/>
    <property type="match status" value="1"/>
</dbReference>
<name>A0A933I924_UNCT6</name>
<evidence type="ECO:0000256" key="1">
    <source>
        <dbReference type="ARBA" id="ARBA00005614"/>
    </source>
</evidence>
<evidence type="ECO:0000256" key="2">
    <source>
        <dbReference type="ARBA" id="ARBA00012150"/>
    </source>
</evidence>
<dbReference type="EC" id="3.6.1.7" evidence="2 4"/>
<comment type="similarity">
    <text evidence="1 5">Belongs to the acylphosphatase family.</text>
</comment>
<reference evidence="7" key="1">
    <citation type="submission" date="2020-07" db="EMBL/GenBank/DDBJ databases">
        <title>Huge and variable diversity of episymbiotic CPR bacteria and DPANN archaea in groundwater ecosystems.</title>
        <authorList>
            <person name="He C.Y."/>
            <person name="Keren R."/>
            <person name="Whittaker M."/>
            <person name="Farag I.F."/>
            <person name="Doudna J."/>
            <person name="Cate J.H.D."/>
            <person name="Banfield J.F."/>
        </authorList>
    </citation>
    <scope>NUCLEOTIDE SEQUENCE</scope>
    <source>
        <strain evidence="7">NC_groundwater_1520_Pr4_B-0.1um_53_5</strain>
    </source>
</reference>
<dbReference type="InterPro" id="IPR036046">
    <property type="entry name" value="Acylphosphatase-like_dom_sf"/>
</dbReference>
<feature type="domain" description="Acylphosphatase-like" evidence="6">
    <location>
        <begin position="4"/>
        <end position="91"/>
    </location>
</feature>
<dbReference type="AlphaFoldDB" id="A0A933I924"/>
<dbReference type="PANTHER" id="PTHR47268">
    <property type="entry name" value="ACYLPHOSPHATASE"/>
    <property type="match status" value="1"/>
</dbReference>
<dbReference type="InterPro" id="IPR017968">
    <property type="entry name" value="Acylphosphatase_CS"/>
</dbReference>
<dbReference type="Pfam" id="PF00708">
    <property type="entry name" value="Acylphosphatase"/>
    <property type="match status" value="1"/>
</dbReference>
<comment type="caution">
    <text evidence="7">The sequence shown here is derived from an EMBL/GenBank/DDBJ whole genome shotgun (WGS) entry which is preliminary data.</text>
</comment>
<keyword evidence="4" id="KW-0378">Hydrolase</keyword>
<evidence type="ECO:0000256" key="3">
    <source>
        <dbReference type="ARBA" id="ARBA00047645"/>
    </source>
</evidence>
<dbReference type="InterPro" id="IPR020456">
    <property type="entry name" value="Acylphosphatase"/>
</dbReference>
<dbReference type="InterPro" id="IPR001792">
    <property type="entry name" value="Acylphosphatase-like_dom"/>
</dbReference>
<comment type="catalytic activity">
    <reaction evidence="3 4">
        <text>an acyl phosphate + H2O = a carboxylate + phosphate + H(+)</text>
        <dbReference type="Rhea" id="RHEA:14965"/>
        <dbReference type="ChEBI" id="CHEBI:15377"/>
        <dbReference type="ChEBI" id="CHEBI:15378"/>
        <dbReference type="ChEBI" id="CHEBI:29067"/>
        <dbReference type="ChEBI" id="CHEBI:43474"/>
        <dbReference type="ChEBI" id="CHEBI:59918"/>
        <dbReference type="EC" id="3.6.1.7"/>
    </reaction>
</comment>
<evidence type="ECO:0000259" key="6">
    <source>
        <dbReference type="PROSITE" id="PS51160"/>
    </source>
</evidence>
<evidence type="ECO:0000256" key="5">
    <source>
        <dbReference type="RuleBase" id="RU004168"/>
    </source>
</evidence>
<dbReference type="GO" id="GO:0003998">
    <property type="term" value="F:acylphosphatase activity"/>
    <property type="evidence" value="ECO:0007669"/>
    <property type="project" value="UniProtKB-EC"/>
</dbReference>
<accession>A0A933I924</accession>
<dbReference type="Gene3D" id="3.30.70.100">
    <property type="match status" value="1"/>
</dbReference>
<evidence type="ECO:0000256" key="4">
    <source>
        <dbReference type="PROSITE-ProRule" id="PRU00520"/>
    </source>
</evidence>
<proteinExistence type="inferred from homology"/>
<feature type="active site" evidence="4">
    <location>
        <position position="19"/>
    </location>
</feature>